<organism evidence="2 3">
    <name type="scientific">Streptomyces atratus</name>
    <dbReference type="NCBI Taxonomy" id="1893"/>
    <lineage>
        <taxon>Bacteria</taxon>
        <taxon>Bacillati</taxon>
        <taxon>Actinomycetota</taxon>
        <taxon>Actinomycetes</taxon>
        <taxon>Kitasatosporales</taxon>
        <taxon>Streptomycetaceae</taxon>
        <taxon>Streptomyces</taxon>
    </lineage>
</organism>
<evidence type="ECO:0000313" key="2">
    <source>
        <dbReference type="EMBL" id="SFX87893.1"/>
    </source>
</evidence>
<dbReference type="EMBL" id="FPJO01000007">
    <property type="protein sequence ID" value="SFX87893.1"/>
    <property type="molecule type" value="Genomic_DNA"/>
</dbReference>
<dbReference type="AlphaFoldDB" id="A0A1K2AQ35"/>
<evidence type="ECO:0000256" key="1">
    <source>
        <dbReference type="SAM" id="MobiDB-lite"/>
    </source>
</evidence>
<feature type="compositionally biased region" description="Basic and acidic residues" evidence="1">
    <location>
        <begin position="56"/>
        <end position="70"/>
    </location>
</feature>
<evidence type="ECO:0000313" key="3">
    <source>
        <dbReference type="Proteomes" id="UP000181909"/>
    </source>
</evidence>
<dbReference type="RefSeq" id="WP_072485655.1">
    <property type="nucleotide sequence ID" value="NZ_CP108276.1"/>
</dbReference>
<protein>
    <recommendedName>
        <fullName evidence="4">Sigma-like protein</fullName>
    </recommendedName>
</protein>
<proteinExistence type="predicted"/>
<sequence>MSDALKPKTGGATTQENHAGSPSSGGSAVKPLENHAGSVAEDITTLENHAGSTPKDLLKTQENHAGSEKA</sequence>
<dbReference type="OrthoDB" id="4245948at2"/>
<gene>
    <name evidence="2" type="ORF">SAMN02787144_1007168</name>
</gene>
<accession>A0A1K2AQ35</accession>
<feature type="compositionally biased region" description="Polar residues" evidence="1">
    <location>
        <begin position="11"/>
        <end position="26"/>
    </location>
</feature>
<feature type="region of interest" description="Disordered" evidence="1">
    <location>
        <begin position="1"/>
        <end position="70"/>
    </location>
</feature>
<evidence type="ECO:0008006" key="4">
    <source>
        <dbReference type="Google" id="ProtNLM"/>
    </source>
</evidence>
<name>A0A1K2AQ35_STRAR</name>
<reference evidence="2 3" key="1">
    <citation type="submission" date="2016-11" db="EMBL/GenBank/DDBJ databases">
        <authorList>
            <person name="Jaros S."/>
            <person name="Januszkiewicz K."/>
            <person name="Wedrychowicz H."/>
        </authorList>
    </citation>
    <scope>NUCLEOTIDE SEQUENCE [LARGE SCALE GENOMIC DNA]</scope>
    <source>
        <strain evidence="2 3">OK807</strain>
    </source>
</reference>
<dbReference type="Proteomes" id="UP000181909">
    <property type="component" value="Unassembled WGS sequence"/>
</dbReference>